<evidence type="ECO:0000313" key="19">
    <source>
        <dbReference type="Proteomes" id="UP000015380"/>
    </source>
</evidence>
<comment type="subunit">
    <text evidence="15">Homodimer.</text>
</comment>
<dbReference type="GO" id="GO:0004160">
    <property type="term" value="F:dihydroxy-acid dehydratase activity"/>
    <property type="evidence" value="ECO:0007669"/>
    <property type="project" value="UniProtKB-UniRule"/>
</dbReference>
<dbReference type="Gene3D" id="3.50.30.80">
    <property type="entry name" value="IlvD/EDD C-terminal domain-like"/>
    <property type="match status" value="1"/>
</dbReference>
<dbReference type="EMBL" id="CP005996">
    <property type="protein sequence ID" value="AGS40697.1"/>
    <property type="molecule type" value="Genomic_DNA"/>
</dbReference>
<dbReference type="PATRIC" id="fig|1198232.3.peg.2353"/>
<dbReference type="SUPFAM" id="SSF143975">
    <property type="entry name" value="IlvD/EDD N-terminal domain-like"/>
    <property type="match status" value="1"/>
</dbReference>
<dbReference type="PANTHER" id="PTHR21000:SF5">
    <property type="entry name" value="DIHYDROXY-ACID DEHYDRATASE, MITOCHONDRIAL"/>
    <property type="match status" value="1"/>
</dbReference>
<dbReference type="NCBIfam" id="TIGR00110">
    <property type="entry name" value="ilvD"/>
    <property type="match status" value="1"/>
</dbReference>
<keyword evidence="4 15" id="KW-0001">2Fe-2S</keyword>
<dbReference type="GO" id="GO:0009099">
    <property type="term" value="P:L-valine biosynthetic process"/>
    <property type="evidence" value="ECO:0007669"/>
    <property type="project" value="UniProtKB-UniRule"/>
</dbReference>
<evidence type="ECO:0000256" key="4">
    <source>
        <dbReference type="ARBA" id="ARBA00022714"/>
    </source>
</evidence>
<feature type="binding site" evidence="15">
    <location>
        <position position="55"/>
    </location>
    <ligand>
        <name>[2Fe-2S] cluster</name>
        <dbReference type="ChEBI" id="CHEBI:190135"/>
    </ligand>
</feature>
<evidence type="ECO:0000259" key="17">
    <source>
        <dbReference type="Pfam" id="PF24877"/>
    </source>
</evidence>
<dbReference type="eggNOG" id="COG0129">
    <property type="taxonomic scope" value="Bacteria"/>
</dbReference>
<evidence type="ECO:0000256" key="3">
    <source>
        <dbReference type="ARBA" id="ARBA00022605"/>
    </source>
</evidence>
<dbReference type="InterPro" id="IPR050165">
    <property type="entry name" value="DHAD_IlvD/Edd"/>
</dbReference>
<dbReference type="RefSeq" id="WP_015005092.1">
    <property type="nucleotide sequence ID" value="NC_021917.1"/>
</dbReference>
<proteinExistence type="inferred from homology"/>
<evidence type="ECO:0000256" key="7">
    <source>
        <dbReference type="ARBA" id="ARBA00023004"/>
    </source>
</evidence>
<keyword evidence="3 15" id="KW-0028">Amino-acid biosynthesis</keyword>
<dbReference type="SUPFAM" id="SSF52016">
    <property type="entry name" value="LeuD/IlvD-like"/>
    <property type="match status" value="1"/>
</dbReference>
<dbReference type="InterPro" id="IPR020558">
    <property type="entry name" value="DiOHA_6PGluconate_deHydtase_CS"/>
</dbReference>
<dbReference type="InterPro" id="IPR000581">
    <property type="entry name" value="ILV_EDD_N"/>
</dbReference>
<evidence type="ECO:0000256" key="8">
    <source>
        <dbReference type="ARBA" id="ARBA00023014"/>
    </source>
</evidence>
<evidence type="ECO:0000256" key="12">
    <source>
        <dbReference type="ARBA" id="ARBA00029436"/>
    </source>
</evidence>
<evidence type="ECO:0000256" key="14">
    <source>
        <dbReference type="ARBA" id="ARBA00029490"/>
    </source>
</evidence>
<reference evidence="18 19" key="1">
    <citation type="submission" date="2013-05" db="EMBL/GenBank/DDBJ databases">
        <title>Between feast and famine: a lifestyle of most important marine PAH-degrading bacterium Cycloclasticus sp. 7ME.</title>
        <authorList>
            <person name="Yakimov M.M."/>
            <person name="Messina E."/>
            <person name="Genovese M."/>
            <person name="Denaro R."/>
            <person name="Crisafi F."/>
            <person name="Russo D."/>
            <person name="Cappello S."/>
            <person name="Santisi S."/>
            <person name="Smedile F."/>
            <person name="Golyshina O.V."/>
            <person name="Tran H."/>
            <person name="Pieper D.H."/>
            <person name="Golyshin P.N."/>
            <person name="Giuliano L."/>
        </authorList>
    </citation>
    <scope>NUCLEOTIDE SEQUENCE [LARGE SCALE GENOMIC DNA]</scope>
    <source>
        <strain evidence="18 19">78-ME</strain>
    </source>
</reference>
<dbReference type="UniPathway" id="UPA00047">
    <property type="reaction ID" value="UER00057"/>
</dbReference>
<dbReference type="GO" id="GO:0009097">
    <property type="term" value="P:isoleucine biosynthetic process"/>
    <property type="evidence" value="ECO:0007669"/>
    <property type="project" value="UniProtKB-UniRule"/>
</dbReference>
<feature type="binding site" evidence="15">
    <location>
        <position position="129"/>
    </location>
    <ligand>
        <name>Mg(2+)</name>
        <dbReference type="ChEBI" id="CHEBI:18420"/>
    </ligand>
</feature>
<comment type="cofactor">
    <cofactor evidence="15">
        <name>[2Fe-2S] cluster</name>
        <dbReference type="ChEBI" id="CHEBI:190135"/>
    </cofactor>
    <text evidence="15">Binds 1 [2Fe-2S] cluster per subunit. This cluster acts as a Lewis acid cofactor.</text>
</comment>
<feature type="active site" description="Proton acceptor" evidence="15">
    <location>
        <position position="477"/>
    </location>
</feature>
<evidence type="ECO:0000256" key="10">
    <source>
        <dbReference type="ARBA" id="ARBA00023304"/>
    </source>
</evidence>
<feature type="binding site" description="via carbamate group" evidence="15">
    <location>
        <position position="130"/>
    </location>
    <ligand>
        <name>Mg(2+)</name>
        <dbReference type="ChEBI" id="CHEBI:18420"/>
    </ligand>
</feature>
<keyword evidence="5 15" id="KW-0479">Metal-binding</keyword>
<dbReference type="GO" id="GO:0000287">
    <property type="term" value="F:magnesium ion binding"/>
    <property type="evidence" value="ECO:0007669"/>
    <property type="project" value="UniProtKB-UniRule"/>
</dbReference>
<dbReference type="PROSITE" id="PS00886">
    <property type="entry name" value="ILVD_EDD_1"/>
    <property type="match status" value="1"/>
</dbReference>
<dbReference type="HAMAP" id="MF_00012">
    <property type="entry name" value="IlvD"/>
    <property type="match status" value="1"/>
</dbReference>
<dbReference type="NCBIfam" id="NF002068">
    <property type="entry name" value="PRK00911.1"/>
    <property type="match status" value="1"/>
</dbReference>
<dbReference type="AlphaFoldDB" id="S5TIH6"/>
<comment type="catalytic activity">
    <reaction evidence="15">
        <text>(2R,3R)-2,3-dihydroxy-3-methylpentanoate = (S)-3-methyl-2-oxopentanoate + H2O</text>
        <dbReference type="Rhea" id="RHEA:27694"/>
        <dbReference type="ChEBI" id="CHEBI:15377"/>
        <dbReference type="ChEBI" id="CHEBI:35146"/>
        <dbReference type="ChEBI" id="CHEBI:49258"/>
        <dbReference type="EC" id="4.2.1.9"/>
    </reaction>
</comment>
<reference evidence="19" key="2">
    <citation type="journal article" date="2016" name="Environ. Microbiol. Rep.">
        <title>Analysis of defence systems and a conjugative IncP-1 plasmid in the marine polyaromatic hydrocarbons-degrading bacterium Cycloclasticus sp. 78-ME.</title>
        <authorList>
            <person name="Yakimov M.M."/>
            <person name="Crisafi F."/>
            <person name="Messina E."/>
            <person name="Smedile F."/>
            <person name="Lopatina A."/>
            <person name="Denaro R."/>
            <person name="Pieper D.H."/>
            <person name="Golyshin P.N."/>
            <person name="Giuliano L."/>
        </authorList>
    </citation>
    <scope>NUCLEOTIDE SEQUENCE [LARGE SCALE GENOMIC DNA]</scope>
    <source>
        <strain evidence="19">78-ME</strain>
    </source>
</reference>
<organism evidence="18 19">
    <name type="scientific">Cycloclasticus zancles 78-ME</name>
    <dbReference type="NCBI Taxonomy" id="1198232"/>
    <lineage>
        <taxon>Bacteria</taxon>
        <taxon>Pseudomonadati</taxon>
        <taxon>Pseudomonadota</taxon>
        <taxon>Gammaproteobacteria</taxon>
        <taxon>Thiotrichales</taxon>
        <taxon>Piscirickettsiaceae</taxon>
        <taxon>Cycloclasticus</taxon>
    </lineage>
</organism>
<comment type="similarity">
    <text evidence="2 15">Belongs to the IlvD/Edd family.</text>
</comment>
<feature type="binding site" evidence="15">
    <location>
        <position position="87"/>
    </location>
    <ligand>
        <name>Mg(2+)</name>
        <dbReference type="ChEBI" id="CHEBI:18420"/>
    </ligand>
</feature>
<dbReference type="InterPro" id="IPR056740">
    <property type="entry name" value="ILV_EDD_C"/>
</dbReference>
<evidence type="ECO:0000256" key="11">
    <source>
        <dbReference type="ARBA" id="ARBA00029304"/>
    </source>
</evidence>
<feature type="binding site" evidence="15">
    <location>
        <position position="451"/>
    </location>
    <ligand>
        <name>Mg(2+)</name>
        <dbReference type="ChEBI" id="CHEBI:18420"/>
    </ligand>
</feature>
<feature type="domain" description="Dihydroxy-acid/6-phosphogluconate dehydratase N-terminal" evidence="16">
    <location>
        <begin position="40"/>
        <end position="357"/>
    </location>
</feature>
<dbReference type="PANTHER" id="PTHR21000">
    <property type="entry name" value="DIHYDROXY-ACID DEHYDRATASE DAD"/>
    <property type="match status" value="1"/>
</dbReference>
<evidence type="ECO:0000256" key="13">
    <source>
        <dbReference type="ARBA" id="ARBA00029437"/>
    </source>
</evidence>
<dbReference type="Proteomes" id="UP000015380">
    <property type="component" value="Chromosome"/>
</dbReference>
<comment type="cofactor">
    <cofactor evidence="1 15">
        <name>Mg(2+)</name>
        <dbReference type="ChEBI" id="CHEBI:18420"/>
    </cofactor>
</comment>
<accession>S5TIH6</accession>
<comment type="pathway">
    <text evidence="12 15">Amino-acid biosynthesis; L-valine biosynthesis; L-valine from pyruvate: step 3/4.</text>
</comment>
<dbReference type="EC" id="4.2.1.9" evidence="14 15"/>
<feature type="domain" description="Dihydroxy-acid/6-phosphogluconate dehydratase C-terminal" evidence="17">
    <location>
        <begin position="369"/>
        <end position="558"/>
    </location>
</feature>
<keyword evidence="8 15" id="KW-0411">Iron-sulfur</keyword>
<dbReference type="Pfam" id="PF24877">
    <property type="entry name" value="ILV_EDD_C"/>
    <property type="match status" value="1"/>
</dbReference>
<evidence type="ECO:0000256" key="9">
    <source>
        <dbReference type="ARBA" id="ARBA00023239"/>
    </source>
</evidence>
<evidence type="ECO:0000256" key="6">
    <source>
        <dbReference type="ARBA" id="ARBA00022842"/>
    </source>
</evidence>
<keyword evidence="7 15" id="KW-0408">Iron</keyword>
<gene>
    <name evidence="15 18" type="primary">ilvD</name>
    <name evidence="18" type="ORF">CYCME_2387</name>
</gene>
<keyword evidence="9 15" id="KW-0456">Lyase</keyword>
<evidence type="ECO:0000256" key="5">
    <source>
        <dbReference type="ARBA" id="ARBA00022723"/>
    </source>
</evidence>
<comment type="catalytic activity">
    <reaction evidence="11">
        <text>(2R)-2,3-dihydroxy-3-methylbutanoate = 3-methyl-2-oxobutanoate + H2O</text>
        <dbReference type="Rhea" id="RHEA:24809"/>
        <dbReference type="ChEBI" id="CHEBI:11851"/>
        <dbReference type="ChEBI" id="CHEBI:15377"/>
        <dbReference type="ChEBI" id="CHEBI:49072"/>
        <dbReference type="EC" id="4.2.1.9"/>
    </reaction>
    <physiologicalReaction direction="left-to-right" evidence="11">
        <dbReference type="Rhea" id="RHEA:24810"/>
    </physiologicalReaction>
</comment>
<comment type="caution">
    <text evidence="15">Lacks conserved residue(s) required for the propagation of feature annotation.</text>
</comment>
<sequence length="564" mass="59450">MSDKKNDSRKFSSQVVDGMERAPSRAMLHAVGFNDEDFKKPQVGVASTWAMVTPCNMHINGLADDAAKGVNAAGGKGVIFNTITISDGISMGTEGMKYSLTSREVIADSIETVVGCQGFDGVVAIGGCDKNMPGCMIALARLNRPAIFVYGGTILSGCHKQRKLDVISVFEAVGARANNLIDDDELHAIESKAIPGAGSCGGMYTANTMASAIEAMGMSLPNSSAQAAISTDKKKDCEDAGKAVLKLLELDIKPRDIMTRKAFENAITVVIALGGSTNAVLHLLAMAHSANVDLKLNDFTEIGKRVPMVADLKPSGKYSMGELIEIGGIQPLMKILLDAGLLHGDCLTVTGKTLAENLADVAPYPDDQDVIHSLDNAIKKDSHLVVLHGNLASEGAVAKITGKEGLGFTGTARVFDSEEDSMASILSGSIKEGDVLVIRYEGPKGGPGMREMLAPTSAIMGRGLGDKVAFITDGRFSGGTHGFVVGHITPEAFQGGAIAIVEDGDTITIDSVKNELRLHLDDEVIQQRLANWKQPKPRYTRGVLSKYAKLVSSASEGAVTDKTS</sequence>
<protein>
    <recommendedName>
        <fullName evidence="14 15">Dihydroxy-acid dehydratase</fullName>
        <shortName evidence="15">DAD</shortName>
        <ecNumber evidence="14 15">4.2.1.9</ecNumber>
    </recommendedName>
</protein>
<dbReference type="FunFam" id="3.50.30.80:FF:000001">
    <property type="entry name" value="Dihydroxy-acid dehydratase"/>
    <property type="match status" value="1"/>
</dbReference>
<evidence type="ECO:0000256" key="15">
    <source>
        <dbReference type="HAMAP-Rule" id="MF_00012"/>
    </source>
</evidence>
<evidence type="ECO:0000313" key="18">
    <source>
        <dbReference type="EMBL" id="AGS40697.1"/>
    </source>
</evidence>
<dbReference type="Pfam" id="PF00920">
    <property type="entry name" value="ILVD_EDD_N"/>
    <property type="match status" value="1"/>
</dbReference>
<evidence type="ECO:0000259" key="16">
    <source>
        <dbReference type="Pfam" id="PF00920"/>
    </source>
</evidence>
<dbReference type="InterPro" id="IPR037237">
    <property type="entry name" value="IlvD/EDD_N"/>
</dbReference>
<feature type="modified residue" description="N6-carboxylysine" evidence="15">
    <location>
        <position position="130"/>
    </location>
</feature>
<dbReference type="UniPathway" id="UPA00049">
    <property type="reaction ID" value="UER00061"/>
</dbReference>
<comment type="function">
    <text evidence="15">Functions in the biosynthesis of branched-chain amino acids. Catalyzes the dehydration of (2R,3R)-2,3-dihydroxy-3-methylpentanoate (2,3-dihydroxy-3-methylvalerate) into 2-oxo-3-methylpentanoate (2-oxo-3-methylvalerate) and of (2R)-2,3-dihydroxy-3-methylbutanoate (2,3-dihydroxyisovalerate) into 2-oxo-3-methylbutanoate (2-oxoisovalerate), the penultimate precursor to L-isoleucine and L-valine, respectively.</text>
</comment>
<evidence type="ECO:0000256" key="1">
    <source>
        <dbReference type="ARBA" id="ARBA00001946"/>
    </source>
</evidence>
<keyword evidence="19" id="KW-1185">Reference proteome</keyword>
<dbReference type="KEGG" id="cza:CYCME_2387"/>
<dbReference type="PROSITE" id="PS00887">
    <property type="entry name" value="ILVD_EDD_2"/>
    <property type="match status" value="1"/>
</dbReference>
<dbReference type="GO" id="GO:0051537">
    <property type="term" value="F:2 iron, 2 sulfur cluster binding"/>
    <property type="evidence" value="ECO:0007669"/>
    <property type="project" value="UniProtKB-UniRule"/>
</dbReference>
<keyword evidence="6 15" id="KW-0460">Magnesium</keyword>
<evidence type="ECO:0000256" key="2">
    <source>
        <dbReference type="ARBA" id="ARBA00006486"/>
    </source>
</evidence>
<dbReference type="InterPro" id="IPR004404">
    <property type="entry name" value="DihydroxyA_deHydtase"/>
</dbReference>
<dbReference type="InterPro" id="IPR042096">
    <property type="entry name" value="Dihydro-acid_dehy_C"/>
</dbReference>
<name>S5TIH6_9GAMM</name>
<comment type="pathway">
    <text evidence="13 15">Amino-acid biosynthesis; L-isoleucine biosynthesis; L-isoleucine from 2-oxobutanoate: step 3/4.</text>
</comment>
<dbReference type="HOGENOM" id="CLU_014271_4_2_6"/>
<keyword evidence="10 15" id="KW-0100">Branched-chain amino acid biosynthesis</keyword>